<dbReference type="RefSeq" id="WP_230495577.1">
    <property type="nucleotide sequence ID" value="NZ_CAKJTG010000005.1"/>
</dbReference>
<organism evidence="1 2">
    <name type="scientific">Pseudoneobacillus rhizosphaerae</name>
    <dbReference type="NCBI Taxonomy" id="2880968"/>
    <lineage>
        <taxon>Bacteria</taxon>
        <taxon>Bacillati</taxon>
        <taxon>Bacillota</taxon>
        <taxon>Bacilli</taxon>
        <taxon>Bacillales</taxon>
        <taxon>Bacillaceae</taxon>
        <taxon>Pseudoneobacillus</taxon>
    </lineage>
</organism>
<sequence>MKGISNYIGKQVDIEITGKTTFVGILIDVGLDIIVLFDGKQYLYIPLLHLHNVKISSNEPIEIIHQDKQPFTDDTDTISYRKTLNNAKGIFVEIYVTGNKSIHGYITNILNDYFVFYSPVYKTLFISLHHLKWVIPYSSSLTPYTLSNEVLPVQPLGIPLSRTFEDQLKKYEGRLVVFDTGDQPDKIGLVKNIQNNIVELVTANGETLYWKLIHLKSAHLP</sequence>
<evidence type="ECO:0008006" key="3">
    <source>
        <dbReference type="Google" id="ProtNLM"/>
    </source>
</evidence>
<gene>
    <name evidence="1" type="ORF">NEOCIP111885_00991</name>
</gene>
<protein>
    <recommendedName>
        <fullName evidence="3">DUF2642 domain-containing protein</fullName>
    </recommendedName>
</protein>
<dbReference type="AlphaFoldDB" id="A0A9C7G7R2"/>
<accession>A0A9C7G7R2</accession>
<proteinExistence type="predicted"/>
<comment type="caution">
    <text evidence="1">The sequence shown here is derived from an EMBL/GenBank/DDBJ whole genome shotgun (WGS) entry which is preliminary data.</text>
</comment>
<name>A0A9C7G7R2_9BACI</name>
<dbReference type="EMBL" id="CAKJTG010000005">
    <property type="protein sequence ID" value="CAG9607301.1"/>
    <property type="molecule type" value="Genomic_DNA"/>
</dbReference>
<keyword evidence="2" id="KW-1185">Reference proteome</keyword>
<dbReference type="Proteomes" id="UP000789845">
    <property type="component" value="Unassembled WGS sequence"/>
</dbReference>
<evidence type="ECO:0000313" key="2">
    <source>
        <dbReference type="Proteomes" id="UP000789845"/>
    </source>
</evidence>
<evidence type="ECO:0000313" key="1">
    <source>
        <dbReference type="EMBL" id="CAG9607301.1"/>
    </source>
</evidence>
<reference evidence="1" key="1">
    <citation type="submission" date="2021-10" db="EMBL/GenBank/DDBJ databases">
        <authorList>
            <person name="Criscuolo A."/>
        </authorList>
    </citation>
    <scope>NUCLEOTIDE SEQUENCE</scope>
    <source>
        <strain evidence="1">CIP111885</strain>
    </source>
</reference>